<sequence length="84" mass="9299">MSNWMPRAASHCDRSENGTRHGEDNAGGKSYRSKNKNPTYNAICATVAMHQQTPRHSDEAIAIAIAMQRASEMNPTPLFRAELV</sequence>
<accession>A0A084VZM1</accession>
<evidence type="ECO:0000256" key="1">
    <source>
        <dbReference type="SAM" id="MobiDB-lite"/>
    </source>
</evidence>
<dbReference type="VEuPathDB" id="VectorBase:ASIC011213"/>
<dbReference type="AlphaFoldDB" id="A0A084VZM1"/>
<feature type="compositionally biased region" description="Basic and acidic residues" evidence="1">
    <location>
        <begin position="10"/>
        <end position="26"/>
    </location>
</feature>
<reference evidence="2 4" key="1">
    <citation type="journal article" date="2014" name="BMC Genomics">
        <title>Genome sequence of Anopheles sinensis provides insight into genetics basis of mosquito competence for malaria parasites.</title>
        <authorList>
            <person name="Zhou D."/>
            <person name="Zhang D."/>
            <person name="Ding G."/>
            <person name="Shi L."/>
            <person name="Hou Q."/>
            <person name="Ye Y."/>
            <person name="Xu Y."/>
            <person name="Zhou H."/>
            <person name="Xiong C."/>
            <person name="Li S."/>
            <person name="Yu J."/>
            <person name="Hong S."/>
            <person name="Yu X."/>
            <person name="Zou P."/>
            <person name="Chen C."/>
            <person name="Chang X."/>
            <person name="Wang W."/>
            <person name="Lv Y."/>
            <person name="Sun Y."/>
            <person name="Ma L."/>
            <person name="Shen B."/>
            <person name="Zhu C."/>
        </authorList>
    </citation>
    <scope>NUCLEOTIDE SEQUENCE [LARGE SCALE GENOMIC DNA]</scope>
</reference>
<name>A0A084VZM1_ANOSI</name>
<evidence type="ECO:0000313" key="2">
    <source>
        <dbReference type="EMBL" id="KFB43415.1"/>
    </source>
</evidence>
<evidence type="ECO:0000313" key="4">
    <source>
        <dbReference type="Proteomes" id="UP000030765"/>
    </source>
</evidence>
<feature type="region of interest" description="Disordered" evidence="1">
    <location>
        <begin position="1"/>
        <end position="36"/>
    </location>
</feature>
<gene>
    <name evidence="2" type="ORF">ZHAS_00011213</name>
</gene>
<dbReference type="EMBL" id="ATLV01018857">
    <property type="status" value="NOT_ANNOTATED_CDS"/>
    <property type="molecule type" value="Genomic_DNA"/>
</dbReference>
<proteinExistence type="predicted"/>
<dbReference type="Proteomes" id="UP000030765">
    <property type="component" value="Unassembled WGS sequence"/>
</dbReference>
<organism evidence="2">
    <name type="scientific">Anopheles sinensis</name>
    <name type="common">Mosquito</name>
    <dbReference type="NCBI Taxonomy" id="74873"/>
    <lineage>
        <taxon>Eukaryota</taxon>
        <taxon>Metazoa</taxon>
        <taxon>Ecdysozoa</taxon>
        <taxon>Arthropoda</taxon>
        <taxon>Hexapoda</taxon>
        <taxon>Insecta</taxon>
        <taxon>Pterygota</taxon>
        <taxon>Neoptera</taxon>
        <taxon>Endopterygota</taxon>
        <taxon>Diptera</taxon>
        <taxon>Nematocera</taxon>
        <taxon>Culicoidea</taxon>
        <taxon>Culicidae</taxon>
        <taxon>Anophelinae</taxon>
        <taxon>Anopheles</taxon>
    </lineage>
</organism>
<reference evidence="3" key="2">
    <citation type="submission" date="2020-05" db="UniProtKB">
        <authorList>
            <consortium name="EnsemblMetazoa"/>
        </authorList>
    </citation>
    <scope>IDENTIFICATION</scope>
</reference>
<keyword evidence="4" id="KW-1185">Reference proteome</keyword>
<protein>
    <submittedName>
        <fullName evidence="2 3">Uncharacterized protein</fullName>
    </submittedName>
</protein>
<evidence type="ECO:0000313" key="3">
    <source>
        <dbReference type="EnsemblMetazoa" id="ASIC011213-PA"/>
    </source>
</evidence>
<dbReference type="EnsemblMetazoa" id="ASIC011213-RA">
    <property type="protein sequence ID" value="ASIC011213-PA"/>
    <property type="gene ID" value="ASIC011213"/>
</dbReference>
<dbReference type="EMBL" id="KE525251">
    <property type="protein sequence ID" value="KFB43415.1"/>
    <property type="molecule type" value="Genomic_DNA"/>
</dbReference>